<evidence type="ECO:0000256" key="4">
    <source>
        <dbReference type="ARBA" id="ARBA00022490"/>
    </source>
</evidence>
<keyword evidence="10" id="KW-0648">Protein biosynthesis</keyword>
<dbReference type="PANTHER" id="PTHR11538">
    <property type="entry name" value="PHENYLALANYL-TRNA SYNTHETASE"/>
    <property type="match status" value="1"/>
</dbReference>
<dbReference type="CDD" id="cd00496">
    <property type="entry name" value="PheRS_alpha_core"/>
    <property type="match status" value="1"/>
</dbReference>
<evidence type="ECO:0000256" key="11">
    <source>
        <dbReference type="ARBA" id="ARBA00023146"/>
    </source>
</evidence>
<dbReference type="InterPro" id="IPR006195">
    <property type="entry name" value="aa-tRNA-synth_II"/>
</dbReference>
<evidence type="ECO:0000256" key="5">
    <source>
        <dbReference type="ARBA" id="ARBA00022598"/>
    </source>
</evidence>
<evidence type="ECO:0000259" key="13">
    <source>
        <dbReference type="PROSITE" id="PS50862"/>
    </source>
</evidence>
<dbReference type="PROSITE" id="PS50862">
    <property type="entry name" value="AA_TRNA_LIGASE_II"/>
    <property type="match status" value="1"/>
</dbReference>
<dbReference type="InterPro" id="IPR004529">
    <property type="entry name" value="Phe-tRNA-synth_IIc_asu"/>
</dbReference>
<evidence type="ECO:0000256" key="3">
    <source>
        <dbReference type="ARBA" id="ARBA00012814"/>
    </source>
</evidence>
<dbReference type="GO" id="GO:0005737">
    <property type="term" value="C:cytoplasm"/>
    <property type="evidence" value="ECO:0007669"/>
    <property type="project" value="UniProtKB-SubCell"/>
</dbReference>
<evidence type="ECO:0000256" key="2">
    <source>
        <dbReference type="ARBA" id="ARBA00006703"/>
    </source>
</evidence>
<keyword evidence="11 14" id="KW-0030">Aminoacyl-tRNA synthetase</keyword>
<feature type="coiled-coil region" evidence="12">
    <location>
        <begin position="38"/>
        <end position="83"/>
    </location>
</feature>
<evidence type="ECO:0000256" key="6">
    <source>
        <dbReference type="ARBA" id="ARBA00022723"/>
    </source>
</evidence>
<evidence type="ECO:0000256" key="12">
    <source>
        <dbReference type="SAM" id="Coils"/>
    </source>
</evidence>
<evidence type="ECO:0000256" key="1">
    <source>
        <dbReference type="ARBA" id="ARBA00004496"/>
    </source>
</evidence>
<dbReference type="SUPFAM" id="SSF55681">
    <property type="entry name" value="Class II aaRS and biotin synthetases"/>
    <property type="match status" value="1"/>
</dbReference>
<organism evidence="14 15">
    <name type="scientific">Thermofilum adornatum 1505</name>
    <dbReference type="NCBI Taxonomy" id="697581"/>
    <lineage>
        <taxon>Archaea</taxon>
        <taxon>Thermoproteota</taxon>
        <taxon>Thermoprotei</taxon>
        <taxon>Thermofilales</taxon>
        <taxon>Thermofilaceae</taxon>
        <taxon>Thermofilum</taxon>
    </lineage>
</organism>
<comment type="subcellular location">
    <subcellularLocation>
        <location evidence="1">Cytoplasm</location>
    </subcellularLocation>
</comment>
<protein>
    <recommendedName>
        <fullName evidence="3">phenylalanine--tRNA ligase</fullName>
        <ecNumber evidence="3">6.1.1.20</ecNumber>
    </recommendedName>
</protein>
<sequence>MKETHFHANGQAPEILLPRQKKILDALLQGKNDLDEIARSISAKREDLMRDIEELKARGLIEVQREEREITVLTEEAKRYLETGLPEERLARLLQKTGTIKRGEILEASKRLGIPFLQDEVQTAITHLARAKAVTFINDALQLSSPENAEQHVSKVRKMLQSIEKGETRSVDIDYLKKRKLVETRKQTKIYLSPTAKLLSLNEMGLIREAEVITELTSEIIESGKWKNAVFKEFDLSVEIPAQPFGKKHPYLEFLDWIREILVSMGFEEMKGPHVELELWNFDALFQAQDHPAREIHDTYFVKGGLLGSVADSELLKRIASVHENGWTTGSRGWGYKWDPRRALRLILRTQTTAVSARTLYSRGEGKYMCFSLDRVFRPENLDAKHSMEFYQLEGIIVGPQVTFRNLLGFFQEMARRLGLGEVKVKPAYFPFTEPSVEGFIKHPSLGWIEVFPGGMFRPEMLSALGLRNVNVAAWGIGIDRIAMTVLGIDDIRLLFAQDLEYIKGSKRPIPQSLIMYPGTKTTALSDRNI</sequence>
<gene>
    <name evidence="14" type="ORF">TCARB_0334</name>
</gene>
<keyword evidence="7" id="KW-0547">Nucleotide-binding</keyword>
<dbReference type="EMBL" id="CP007493">
    <property type="protein sequence ID" value="AJB41408.1"/>
    <property type="molecule type" value="Genomic_DNA"/>
</dbReference>
<dbReference type="KEGG" id="tcb:TCARB_0334"/>
<evidence type="ECO:0000256" key="7">
    <source>
        <dbReference type="ARBA" id="ARBA00022741"/>
    </source>
</evidence>
<dbReference type="AlphaFoldDB" id="A0A3G1A5U9"/>
<dbReference type="GO" id="GO:0000049">
    <property type="term" value="F:tRNA binding"/>
    <property type="evidence" value="ECO:0007669"/>
    <property type="project" value="InterPro"/>
</dbReference>
<dbReference type="GO" id="GO:0004826">
    <property type="term" value="F:phenylalanine-tRNA ligase activity"/>
    <property type="evidence" value="ECO:0007669"/>
    <property type="project" value="UniProtKB-EC"/>
</dbReference>
<dbReference type="STRING" id="697581.TCARB_0334"/>
<dbReference type="RefSeq" id="WP_052886512.1">
    <property type="nucleotide sequence ID" value="NZ_CP007493.1"/>
</dbReference>
<accession>A0A3G1A5U9</accession>
<reference evidence="15" key="1">
    <citation type="book" date="2010" name="EXTREMOPHILES" publisher="0:0-0">
        <title>Complete genome sequences of ten hyperthermophilic archaea reveal their metabolic capabilities and possible ecological roles.</title>
        <editorList>
            <person name="?"/>
        </editorList>
        <authorList>
            <person name="Ravin N.V."/>
            <person name="Mardanov A.V."/>
            <person name="Bonch-Osmolovskaya E.A."/>
            <person name="Skryabin K.G."/>
        </authorList>
    </citation>
    <scope>NUCLEOTIDE SEQUENCE [LARGE SCALE GENOMIC DNA]</scope>
    <source>
        <strain evidence="15">1505</strain>
    </source>
</reference>
<keyword evidence="9" id="KW-0460">Magnesium</keyword>
<feature type="domain" description="Aminoacyl-transfer RNA synthetases class-II family profile" evidence="13">
    <location>
        <begin position="258"/>
        <end position="509"/>
    </location>
</feature>
<dbReference type="NCBIfam" id="TIGR00468">
    <property type="entry name" value="pheS"/>
    <property type="match status" value="1"/>
</dbReference>
<dbReference type="InterPro" id="IPR036388">
    <property type="entry name" value="WH-like_DNA-bd_sf"/>
</dbReference>
<dbReference type="Gene3D" id="1.10.10.10">
    <property type="entry name" value="Winged helix-like DNA-binding domain superfamily/Winged helix DNA-binding domain"/>
    <property type="match status" value="1"/>
</dbReference>
<dbReference type="GO" id="GO:0005524">
    <property type="term" value="F:ATP binding"/>
    <property type="evidence" value="ECO:0007669"/>
    <property type="project" value="UniProtKB-KW"/>
</dbReference>
<evidence type="ECO:0000313" key="14">
    <source>
        <dbReference type="EMBL" id="AJB41408.1"/>
    </source>
</evidence>
<dbReference type="GO" id="GO:0046872">
    <property type="term" value="F:metal ion binding"/>
    <property type="evidence" value="ECO:0007669"/>
    <property type="project" value="UniProtKB-KW"/>
</dbReference>
<name>A0A3G1A5U9_9CREN</name>
<proteinExistence type="inferred from homology"/>
<dbReference type="GeneID" id="25405793"/>
<evidence type="ECO:0000256" key="10">
    <source>
        <dbReference type="ARBA" id="ARBA00022917"/>
    </source>
</evidence>
<dbReference type="EC" id="6.1.1.20" evidence="3"/>
<evidence type="ECO:0000256" key="8">
    <source>
        <dbReference type="ARBA" id="ARBA00022840"/>
    </source>
</evidence>
<dbReference type="GO" id="GO:0006432">
    <property type="term" value="P:phenylalanyl-tRNA aminoacylation"/>
    <property type="evidence" value="ECO:0007669"/>
    <property type="project" value="InterPro"/>
</dbReference>
<dbReference type="InterPro" id="IPR045864">
    <property type="entry name" value="aa-tRNA-synth_II/BPL/LPL"/>
</dbReference>
<comment type="similarity">
    <text evidence="2">Belongs to the class-II aminoacyl-tRNA synthetase family. Phe-tRNA synthetase alpha subunit type 2 subfamily.</text>
</comment>
<dbReference type="PANTHER" id="PTHR11538:SF40">
    <property type="entry name" value="PHENYLALANINE--TRNA LIGASE ALPHA SUBUNIT"/>
    <property type="match status" value="1"/>
</dbReference>
<dbReference type="Proteomes" id="UP000266720">
    <property type="component" value="Chromosome"/>
</dbReference>
<evidence type="ECO:0000313" key="15">
    <source>
        <dbReference type="Proteomes" id="UP000266720"/>
    </source>
</evidence>
<dbReference type="Gene3D" id="3.30.930.10">
    <property type="entry name" value="Bira Bifunctional Protein, Domain 2"/>
    <property type="match status" value="1"/>
</dbReference>
<keyword evidence="5 14" id="KW-0436">Ligase</keyword>
<dbReference type="Pfam" id="PF01409">
    <property type="entry name" value="tRNA-synt_2d"/>
    <property type="match status" value="1"/>
</dbReference>
<evidence type="ECO:0000256" key="9">
    <source>
        <dbReference type="ARBA" id="ARBA00022842"/>
    </source>
</evidence>
<keyword evidence="12" id="KW-0175">Coiled coil</keyword>
<dbReference type="NCBIfam" id="NF003210">
    <property type="entry name" value="PRK04172.1"/>
    <property type="match status" value="1"/>
</dbReference>
<dbReference type="InterPro" id="IPR002319">
    <property type="entry name" value="Phenylalanyl-tRNA_Synthase"/>
</dbReference>
<keyword evidence="6" id="KW-0479">Metal-binding</keyword>
<keyword evidence="4" id="KW-0963">Cytoplasm</keyword>
<keyword evidence="8" id="KW-0067">ATP-binding</keyword>